<name>A0ABT6HP40_9ACTN</name>
<evidence type="ECO:0000313" key="2">
    <source>
        <dbReference type="Proteomes" id="UP001223144"/>
    </source>
</evidence>
<protein>
    <submittedName>
        <fullName evidence="1">Uncharacterized protein</fullName>
    </submittedName>
</protein>
<dbReference type="EMBL" id="JARWBG010000018">
    <property type="protein sequence ID" value="MDH2390493.1"/>
    <property type="molecule type" value="Genomic_DNA"/>
</dbReference>
<gene>
    <name evidence="1" type="ORF">QCN29_17160</name>
</gene>
<evidence type="ECO:0000313" key="1">
    <source>
        <dbReference type="EMBL" id="MDH2390493.1"/>
    </source>
</evidence>
<dbReference type="Proteomes" id="UP001223144">
    <property type="component" value="Unassembled WGS sequence"/>
</dbReference>
<keyword evidence="2" id="KW-1185">Reference proteome</keyword>
<proteinExistence type="predicted"/>
<comment type="caution">
    <text evidence="1">The sequence shown here is derived from an EMBL/GenBank/DDBJ whole genome shotgun (WGS) entry which is preliminary data.</text>
</comment>
<organism evidence="1 2">
    <name type="scientific">Streptomyces chengmaiensis</name>
    <dbReference type="NCBI Taxonomy" id="3040919"/>
    <lineage>
        <taxon>Bacteria</taxon>
        <taxon>Bacillati</taxon>
        <taxon>Actinomycetota</taxon>
        <taxon>Actinomycetes</taxon>
        <taxon>Kitasatosporales</taxon>
        <taxon>Streptomycetaceae</taxon>
        <taxon>Streptomyces</taxon>
    </lineage>
</organism>
<sequence length="83" mass="9172">MTDLYDATTDTLIEAKSAATREAIRTAIGQLFDYQRFITPTPSLAILTPSEPRKDLRDLCAALSIQTIWQAEQGYACSETSSE</sequence>
<dbReference type="RefSeq" id="WP_279929023.1">
    <property type="nucleotide sequence ID" value="NZ_JARWBG010000018.1"/>
</dbReference>
<accession>A0ABT6HP40</accession>
<reference evidence="1 2" key="1">
    <citation type="submission" date="2023-04" db="EMBL/GenBank/DDBJ databases">
        <title>Streptomyces chengmaiensis sp. nov. isolated from the stem of mangrove plant in Hainan.</title>
        <authorList>
            <person name="Huang X."/>
            <person name="Zhou S."/>
            <person name="Chu X."/>
            <person name="Xie Y."/>
            <person name="Lin Y."/>
        </authorList>
    </citation>
    <scope>NUCLEOTIDE SEQUENCE [LARGE SCALE GENOMIC DNA]</scope>
    <source>
        <strain evidence="1 2">HNM0663</strain>
    </source>
</reference>